<evidence type="ECO:0000256" key="3">
    <source>
        <dbReference type="SAM" id="SignalP"/>
    </source>
</evidence>
<dbReference type="OrthoDB" id="1577640at2759"/>
<dbReference type="SUPFAM" id="SSF52540">
    <property type="entry name" value="P-loop containing nucleoside triphosphate hydrolases"/>
    <property type="match status" value="1"/>
</dbReference>
<dbReference type="PROSITE" id="PS50837">
    <property type="entry name" value="NACHT"/>
    <property type="match status" value="1"/>
</dbReference>
<feature type="repeat" description="ANK" evidence="2">
    <location>
        <begin position="693"/>
        <end position="725"/>
    </location>
</feature>
<dbReference type="Pfam" id="PF24883">
    <property type="entry name" value="NPHP3_N"/>
    <property type="match status" value="1"/>
</dbReference>
<dbReference type="PANTHER" id="PTHR10039:SF16">
    <property type="entry name" value="GPI INOSITOL-DEACYLASE"/>
    <property type="match status" value="1"/>
</dbReference>
<gene>
    <name evidence="5" type="ORF">PV11_07841</name>
</gene>
<feature type="chain" id="PRO_5002250814" description="NACHT domain-containing protein" evidence="3">
    <location>
        <begin position="23"/>
        <end position="757"/>
    </location>
</feature>
<dbReference type="Gene3D" id="1.25.40.20">
    <property type="entry name" value="Ankyrin repeat-containing domain"/>
    <property type="match status" value="1"/>
</dbReference>
<feature type="signal peptide" evidence="3">
    <location>
        <begin position="1"/>
        <end position="22"/>
    </location>
</feature>
<evidence type="ECO:0000259" key="4">
    <source>
        <dbReference type="PROSITE" id="PS50837"/>
    </source>
</evidence>
<evidence type="ECO:0000256" key="1">
    <source>
        <dbReference type="ARBA" id="ARBA00022737"/>
    </source>
</evidence>
<dbReference type="InterPro" id="IPR056884">
    <property type="entry name" value="NPHP3-like_N"/>
</dbReference>
<organism evidence="5 6">
    <name type="scientific">Exophiala sideris</name>
    <dbReference type="NCBI Taxonomy" id="1016849"/>
    <lineage>
        <taxon>Eukaryota</taxon>
        <taxon>Fungi</taxon>
        <taxon>Dikarya</taxon>
        <taxon>Ascomycota</taxon>
        <taxon>Pezizomycotina</taxon>
        <taxon>Eurotiomycetes</taxon>
        <taxon>Chaetothyriomycetidae</taxon>
        <taxon>Chaetothyriales</taxon>
        <taxon>Herpotrichiellaceae</taxon>
        <taxon>Exophiala</taxon>
    </lineage>
</organism>
<keyword evidence="3" id="KW-0732">Signal</keyword>
<dbReference type="STRING" id="1016849.A0A0D1VVR2"/>
<proteinExistence type="predicted"/>
<dbReference type="SMART" id="SM00248">
    <property type="entry name" value="ANK"/>
    <property type="match status" value="2"/>
</dbReference>
<dbReference type="Pfam" id="PF22939">
    <property type="entry name" value="WHD_GPIID"/>
    <property type="match status" value="1"/>
</dbReference>
<dbReference type="InterPro" id="IPR036770">
    <property type="entry name" value="Ankyrin_rpt-contain_sf"/>
</dbReference>
<dbReference type="HOGENOM" id="CLU_000288_34_23_1"/>
<dbReference type="PROSITE" id="PS50088">
    <property type="entry name" value="ANK_REPEAT"/>
    <property type="match status" value="1"/>
</dbReference>
<accession>A0A0D1VVR2</accession>
<dbReference type="PROSITE" id="PS50297">
    <property type="entry name" value="ANK_REP_REGION"/>
    <property type="match status" value="1"/>
</dbReference>
<sequence length="757" mass="85070">MDPFSLVTGVAGLLSLAGQVISHCYCYGCAVSDAPKEAKRLVSEVTSLSGLLVGLQGLVQQDDFPGQDVKLILGECNILLSSLLSRLQSHSPENSKSTTERALRRLLWPLRKSDTEELTSSIGRQKASLSLALDTYSAGALLKQQSVLEDVSNTLSDLSLDFKANQAIQQRQQILDWLSDHQYEAQYRRGLQIHCSKTCGWLLKHPEFIKWSSCRSSLLWMHGQAGSGKTVATSYLIHHITSRQSDHETMVGYFYYDASTVESLTPETFFGAIVKQLCSQLPKMPSEVLEAYKRALSRQGTPKQASLPELQRFLTQLLKADTSAVIIIDGLDESPDFAVVCDFLTSNVECGHYPLRVFISSRPERDLRRRLHKFQEIPFPESAIEQDIGVYIKSSIENDNRLCRMSQKIKDHVVFSLQGDSHGMFRWVQCQLDEISRLRTDAAIKKALNQLPSSIEGAYARILQSISQGDAVYVRRALLWLAHATTPLTLAELAEAVILEPKFDRLDSEAELNDPNDILEICGSLVAYNVVSGTARLAHHSVREYLSGSLKQDSYFYMPARSSHRTMAEACLSYILLEDFAEGPFYGPDFDQMLESFPLIRYAAQKWPSHVRRSGAEKEMLPLILRLMTPKTNRKFLFWLQVVLFDSRHGYIQPSEDLARARSLYYAASYGLTETLRSLVAMGADLNERAGRYGGTAMHAAVWRERPECLQILLDAGADCSIMDDNETTPPQLARWSGKKAICDIFPREVRVNQMWS</sequence>
<dbReference type="InterPro" id="IPR054471">
    <property type="entry name" value="GPIID_WHD"/>
</dbReference>
<dbReference type="InterPro" id="IPR007111">
    <property type="entry name" value="NACHT_NTPase"/>
</dbReference>
<dbReference type="InterPro" id="IPR002110">
    <property type="entry name" value="Ankyrin_rpt"/>
</dbReference>
<evidence type="ECO:0000256" key="2">
    <source>
        <dbReference type="PROSITE-ProRule" id="PRU00023"/>
    </source>
</evidence>
<evidence type="ECO:0000313" key="6">
    <source>
        <dbReference type="Proteomes" id="UP000053599"/>
    </source>
</evidence>
<evidence type="ECO:0000313" key="5">
    <source>
        <dbReference type="EMBL" id="KIV80335.1"/>
    </source>
</evidence>
<keyword evidence="2" id="KW-0040">ANK repeat</keyword>
<dbReference type="Proteomes" id="UP000053599">
    <property type="component" value="Unassembled WGS sequence"/>
</dbReference>
<feature type="domain" description="NACHT" evidence="4">
    <location>
        <begin position="217"/>
        <end position="333"/>
    </location>
</feature>
<dbReference type="InterPro" id="IPR027417">
    <property type="entry name" value="P-loop_NTPase"/>
</dbReference>
<dbReference type="AlphaFoldDB" id="A0A0D1VVR2"/>
<dbReference type="Gene3D" id="3.40.50.300">
    <property type="entry name" value="P-loop containing nucleotide triphosphate hydrolases"/>
    <property type="match status" value="1"/>
</dbReference>
<protein>
    <recommendedName>
        <fullName evidence="4">NACHT domain-containing protein</fullName>
    </recommendedName>
</protein>
<dbReference type="SUPFAM" id="SSF48403">
    <property type="entry name" value="Ankyrin repeat"/>
    <property type="match status" value="1"/>
</dbReference>
<dbReference type="PANTHER" id="PTHR10039">
    <property type="entry name" value="AMELOGENIN"/>
    <property type="match status" value="1"/>
</dbReference>
<dbReference type="EMBL" id="KN846953">
    <property type="protein sequence ID" value="KIV80335.1"/>
    <property type="molecule type" value="Genomic_DNA"/>
</dbReference>
<dbReference type="Pfam" id="PF13637">
    <property type="entry name" value="Ank_4"/>
    <property type="match status" value="1"/>
</dbReference>
<keyword evidence="1" id="KW-0677">Repeat</keyword>
<reference evidence="5 6" key="1">
    <citation type="submission" date="2015-01" db="EMBL/GenBank/DDBJ databases">
        <title>The Genome Sequence of Exophiala sideris CBS121828.</title>
        <authorList>
            <consortium name="The Broad Institute Genomics Platform"/>
            <person name="Cuomo C."/>
            <person name="de Hoog S."/>
            <person name="Gorbushina A."/>
            <person name="Stielow B."/>
            <person name="Teixiera M."/>
            <person name="Abouelleil A."/>
            <person name="Chapman S.B."/>
            <person name="Priest M."/>
            <person name="Young S.K."/>
            <person name="Wortman J."/>
            <person name="Nusbaum C."/>
            <person name="Birren B."/>
        </authorList>
    </citation>
    <scope>NUCLEOTIDE SEQUENCE [LARGE SCALE GENOMIC DNA]</scope>
    <source>
        <strain evidence="5 6">CBS 121828</strain>
    </source>
</reference>
<name>A0A0D1VVR2_9EURO</name>